<keyword evidence="7 14" id="KW-1133">Transmembrane helix</keyword>
<evidence type="ECO:0000256" key="1">
    <source>
        <dbReference type="ARBA" id="ARBA00004337"/>
    </source>
</evidence>
<dbReference type="CDD" id="cd21050">
    <property type="entry name" value="ELD_TRPML"/>
    <property type="match status" value="1"/>
</dbReference>
<dbReference type="PANTHER" id="PTHR12127">
    <property type="entry name" value="MUCOLIPIN"/>
    <property type="match status" value="1"/>
</dbReference>
<dbReference type="GO" id="GO:0005765">
    <property type="term" value="C:lysosomal membrane"/>
    <property type="evidence" value="ECO:0007669"/>
    <property type="project" value="TreeGrafter"/>
</dbReference>
<evidence type="ECO:0000259" key="16">
    <source>
        <dbReference type="Pfam" id="PF21381"/>
    </source>
</evidence>
<dbReference type="GO" id="GO:0005886">
    <property type="term" value="C:plasma membrane"/>
    <property type="evidence" value="ECO:0007669"/>
    <property type="project" value="UniProtKB-SubCell"/>
</dbReference>
<keyword evidence="8" id="KW-0406">Ion transport</keyword>
<gene>
    <name evidence="17" type="ORF">X798_00971</name>
</gene>
<keyword evidence="5 14" id="KW-0812">Transmembrane</keyword>
<evidence type="ECO:0000256" key="14">
    <source>
        <dbReference type="SAM" id="Phobius"/>
    </source>
</evidence>
<dbReference type="InterPro" id="IPR039031">
    <property type="entry name" value="Mucolipin"/>
</dbReference>
<evidence type="ECO:0000256" key="11">
    <source>
        <dbReference type="ARBA" id="ARBA00023303"/>
    </source>
</evidence>
<dbReference type="InterPro" id="IPR049134">
    <property type="entry name" value="MCLN_ECD"/>
</dbReference>
<keyword evidence="10" id="KW-1015">Disulfide bond</keyword>
<sequence>MPFDILQMHKRQQVTSDNFNRTGSSASEFDRMQQDILEPLSASDRSDGERLRRHLQFFFMDPITKWKVRHQFPFKLALQIFKIIFISIQLILFAELRMLHVDFMDETSTVIRHKFLKNWNDERDTLIYPPSSGRYSVYTGADIIDQFAFMIYYSIRENSFASFSYDTLRDQDTLSSVQIDDPKFVGNISPDDIPPMKFCLKKIANVTIFNNTYEFDISEINAFFSRLLNSFTDCVLLKFNEDEVKDIRRNASFLGQFLFKKYGITFEPKDSLIISKGVLSFNLRTIHFSTISTDERPECFLIQVSITFDNSRHTGQVYIYLSTVISYVTLCNGRVIHGDGTLTVSIIIFVIDILVLLMCIASLILCCRALLRAYLLKLETMEFVRNVLGSELTLNDQLEFLNLWYVMIVTNDICIICGTLCKITIEFRDFDNDLFTKSGILLGIGALLVYVGVLRYFCFFSKYNILILTIKKSLPNILRFMSCAAVLYAGFLIAGWVIIGPYSLKFRTLGKSSEALFSLLNGDDMFATFFTINDSNTIIKIFGTAYIYVFVSLFIYVVLSLFIAIIMDAYEVIRDRYRSQETEEKSLLQLLCAGQSHHLLDDEEKQFQYSSTNLLKLDCCDLFRRLTERFRNRFRVTQQRPPYNSFENPNTINNGYDDNHVVNT</sequence>
<dbReference type="Proteomes" id="UP000242913">
    <property type="component" value="Unassembled WGS sequence"/>
</dbReference>
<keyword evidence="3" id="KW-0813">Transport</keyword>
<feature type="transmembrane region" description="Helical" evidence="14">
    <location>
        <begin position="342"/>
        <end position="371"/>
    </location>
</feature>
<feature type="transmembrane region" description="Helical" evidence="14">
    <location>
        <begin position="545"/>
        <end position="570"/>
    </location>
</feature>
<evidence type="ECO:0000256" key="2">
    <source>
        <dbReference type="ARBA" id="ARBA00004651"/>
    </source>
</evidence>
<feature type="region of interest" description="Disordered" evidence="13">
    <location>
        <begin position="645"/>
        <end position="664"/>
    </location>
</feature>
<feature type="transmembrane region" description="Helical" evidence="14">
    <location>
        <begin position="437"/>
        <end position="457"/>
    </location>
</feature>
<evidence type="ECO:0000256" key="6">
    <source>
        <dbReference type="ARBA" id="ARBA00022753"/>
    </source>
</evidence>
<dbReference type="OrthoDB" id="263481at2759"/>
<feature type="domain" description="Polycystin cation channel PKD1/PKD2" evidence="15">
    <location>
        <begin position="427"/>
        <end position="572"/>
    </location>
</feature>
<feature type="transmembrane region" description="Helical" evidence="14">
    <location>
        <begin position="477"/>
        <end position="499"/>
    </location>
</feature>
<proteinExistence type="predicted"/>
<feature type="domain" description="Mucolipin extracytosolic" evidence="16">
    <location>
        <begin position="279"/>
        <end position="324"/>
    </location>
</feature>
<evidence type="ECO:0000313" key="18">
    <source>
        <dbReference type="Proteomes" id="UP000242913"/>
    </source>
</evidence>
<keyword evidence="9 14" id="KW-0472">Membrane</keyword>
<name>A0A238C402_9BILA</name>
<keyword evidence="18" id="KW-1185">Reference proteome</keyword>
<feature type="transmembrane region" description="Helical" evidence="14">
    <location>
        <begin position="403"/>
        <end position="425"/>
    </location>
</feature>
<protein>
    <submittedName>
        <fullName evidence="17">Uncharacterized protein</fullName>
    </submittedName>
</protein>
<evidence type="ECO:0000256" key="8">
    <source>
        <dbReference type="ARBA" id="ARBA00023065"/>
    </source>
</evidence>
<dbReference type="Pfam" id="PF21381">
    <property type="entry name" value="MCLN_ECD"/>
    <property type="match status" value="1"/>
</dbReference>
<keyword evidence="6" id="KW-0967">Endosome</keyword>
<evidence type="ECO:0000256" key="12">
    <source>
        <dbReference type="ARBA" id="ARBA00036634"/>
    </source>
</evidence>
<evidence type="ECO:0000313" key="17">
    <source>
        <dbReference type="EMBL" id="OZC11790.1"/>
    </source>
</evidence>
<dbReference type="Pfam" id="PF08016">
    <property type="entry name" value="PKD_channel"/>
    <property type="match status" value="1"/>
</dbReference>
<feature type="compositionally biased region" description="Polar residues" evidence="13">
    <location>
        <begin position="645"/>
        <end position="656"/>
    </location>
</feature>
<evidence type="ECO:0000256" key="4">
    <source>
        <dbReference type="ARBA" id="ARBA00022475"/>
    </source>
</evidence>
<comment type="catalytic activity">
    <reaction evidence="12">
        <text>Ca(2+)(in) = Ca(2+)(out)</text>
        <dbReference type="Rhea" id="RHEA:29671"/>
        <dbReference type="ChEBI" id="CHEBI:29108"/>
    </reaction>
</comment>
<comment type="subcellular location">
    <subcellularLocation>
        <location evidence="2">Cell membrane</location>
        <topology evidence="2">Multi-pass membrane protein</topology>
    </subcellularLocation>
    <subcellularLocation>
        <location evidence="1">Endosome membrane</location>
        <topology evidence="1">Multi-pass membrane protein</topology>
    </subcellularLocation>
</comment>
<evidence type="ECO:0000256" key="7">
    <source>
        <dbReference type="ARBA" id="ARBA00022989"/>
    </source>
</evidence>
<organism evidence="17 18">
    <name type="scientific">Onchocerca flexuosa</name>
    <dbReference type="NCBI Taxonomy" id="387005"/>
    <lineage>
        <taxon>Eukaryota</taxon>
        <taxon>Metazoa</taxon>
        <taxon>Ecdysozoa</taxon>
        <taxon>Nematoda</taxon>
        <taxon>Chromadorea</taxon>
        <taxon>Rhabditida</taxon>
        <taxon>Spirurina</taxon>
        <taxon>Spiruromorpha</taxon>
        <taxon>Filarioidea</taxon>
        <taxon>Onchocercidae</taxon>
        <taxon>Onchocerca</taxon>
    </lineage>
</organism>
<dbReference type="InterPro" id="IPR013122">
    <property type="entry name" value="PKD1_2_channel"/>
</dbReference>
<evidence type="ECO:0000256" key="10">
    <source>
        <dbReference type="ARBA" id="ARBA00023157"/>
    </source>
</evidence>
<evidence type="ECO:0000256" key="3">
    <source>
        <dbReference type="ARBA" id="ARBA00022448"/>
    </source>
</evidence>
<dbReference type="Gene3D" id="1.10.287.70">
    <property type="match status" value="1"/>
</dbReference>
<dbReference type="GO" id="GO:0072345">
    <property type="term" value="F:NAADP-sensitive calcium-release channel activity"/>
    <property type="evidence" value="ECO:0007669"/>
    <property type="project" value="TreeGrafter"/>
</dbReference>
<keyword evidence="11" id="KW-0407">Ion channel</keyword>
<evidence type="ECO:0000256" key="9">
    <source>
        <dbReference type="ARBA" id="ARBA00023136"/>
    </source>
</evidence>
<dbReference type="FunFam" id="1.10.287.70:FF:000207">
    <property type="entry name" value="Predicted protein"/>
    <property type="match status" value="1"/>
</dbReference>
<evidence type="ECO:0000256" key="5">
    <source>
        <dbReference type="ARBA" id="ARBA00022692"/>
    </source>
</evidence>
<reference evidence="17 18" key="1">
    <citation type="submission" date="2015-12" db="EMBL/GenBank/DDBJ databases">
        <title>Draft genome of the nematode, Onchocerca flexuosa.</title>
        <authorList>
            <person name="Mitreva M."/>
        </authorList>
    </citation>
    <scope>NUCLEOTIDE SEQUENCE [LARGE SCALE GENOMIC DNA]</scope>
    <source>
        <strain evidence="17">Red Deer</strain>
    </source>
</reference>
<feature type="transmembrane region" description="Helical" evidence="14">
    <location>
        <begin position="76"/>
        <end position="94"/>
    </location>
</feature>
<dbReference type="EMBL" id="KZ269979">
    <property type="protein sequence ID" value="OZC11790.1"/>
    <property type="molecule type" value="Genomic_DNA"/>
</dbReference>
<dbReference type="GO" id="GO:0010008">
    <property type="term" value="C:endosome membrane"/>
    <property type="evidence" value="ECO:0007669"/>
    <property type="project" value="UniProtKB-SubCell"/>
</dbReference>
<evidence type="ECO:0000256" key="13">
    <source>
        <dbReference type="SAM" id="MobiDB-lite"/>
    </source>
</evidence>
<dbReference type="PANTHER" id="PTHR12127:SF7">
    <property type="entry name" value="SD02261P"/>
    <property type="match status" value="1"/>
</dbReference>
<dbReference type="AlphaFoldDB" id="A0A238C402"/>
<evidence type="ECO:0000259" key="15">
    <source>
        <dbReference type="Pfam" id="PF08016"/>
    </source>
</evidence>
<accession>A0A238C402</accession>
<keyword evidence="4" id="KW-1003">Cell membrane</keyword>